<dbReference type="OMA" id="QSEQCCP"/>
<accession>A0A834RCA5</accession>
<dbReference type="EnsemblMetazoa" id="SSS_2872s_mrna">
    <property type="protein sequence ID" value="KAF7493805.1"/>
    <property type="gene ID" value="SSS_2872"/>
</dbReference>
<protein>
    <submittedName>
        <fullName evidence="1">ITG-like peptide</fullName>
    </submittedName>
</protein>
<organism evidence="1">
    <name type="scientific">Sarcoptes scabiei</name>
    <name type="common">Itch mite</name>
    <name type="synonym">Acarus scabiei</name>
    <dbReference type="NCBI Taxonomy" id="52283"/>
    <lineage>
        <taxon>Eukaryota</taxon>
        <taxon>Metazoa</taxon>
        <taxon>Ecdysozoa</taxon>
        <taxon>Arthropoda</taxon>
        <taxon>Chelicerata</taxon>
        <taxon>Arachnida</taxon>
        <taxon>Acari</taxon>
        <taxon>Acariformes</taxon>
        <taxon>Sarcoptiformes</taxon>
        <taxon>Astigmata</taxon>
        <taxon>Psoroptidia</taxon>
        <taxon>Sarcoptoidea</taxon>
        <taxon>Sarcoptidae</taxon>
        <taxon>Sarcoptinae</taxon>
        <taxon>Sarcoptes</taxon>
    </lineage>
</organism>
<evidence type="ECO:0000313" key="1">
    <source>
        <dbReference type="EMBL" id="KAF7493805.1"/>
    </source>
</evidence>
<keyword evidence="3" id="KW-1185">Reference proteome</keyword>
<name>A0A834RCA5_SARSC</name>
<evidence type="ECO:0000313" key="2">
    <source>
        <dbReference type="EnsemblMetazoa" id="KAF7493805.1"/>
    </source>
</evidence>
<reference evidence="1" key="2">
    <citation type="submission" date="2020-01" db="EMBL/GenBank/DDBJ databases">
        <authorList>
            <person name="Korhonen P.K.K."/>
            <person name="Guangxu M.G."/>
            <person name="Wang T.W."/>
            <person name="Stroehlein A.J.S."/>
            <person name="Young N.D."/>
            <person name="Ang C.-S.A."/>
            <person name="Fernando D.W.F."/>
            <person name="Lu H.L."/>
            <person name="Taylor S.T."/>
            <person name="Ehtesham M.E.M."/>
            <person name="Najaraj S.H.N."/>
            <person name="Harsha G.H.G."/>
            <person name="Madugundu A.M."/>
            <person name="Renuse S.R."/>
            <person name="Holt D.H."/>
            <person name="Pandey A.P."/>
            <person name="Papenfuss A.P."/>
            <person name="Gasser R.B.G."/>
            <person name="Fischer K.F."/>
        </authorList>
    </citation>
    <scope>NUCLEOTIDE SEQUENCE</scope>
    <source>
        <strain evidence="1">SSS_KF_BRIS2020</strain>
    </source>
</reference>
<gene>
    <name evidence="1" type="ORF">SSS_2872</name>
</gene>
<dbReference type="Proteomes" id="UP000070412">
    <property type="component" value="Unassembled WGS sequence"/>
</dbReference>
<reference evidence="2" key="3">
    <citation type="submission" date="2022-06" db="UniProtKB">
        <authorList>
            <consortium name="EnsemblMetazoa"/>
        </authorList>
    </citation>
    <scope>IDENTIFICATION</scope>
</reference>
<sequence>MQLEDLLSQGEEKCLNKPCVQSEQCCPGSVCVDLHSTIGKHSITGTCLPIYGLNEGDSCSDDSDCENGLRCMPNLIDPSLATVSGVPTSMFTSSRTLDRLDFSNQQQTCQPPGQEMLKKQYNVDCTTSSECDASRQLCCQLIKRHRMMPRKACLYFSDPNICLGPVDITFVKQIDNQNRGHYPITEQDYFRARIG</sequence>
<reference evidence="3" key="1">
    <citation type="journal article" date="2020" name="PLoS Negl. Trop. Dis.">
        <title>High-quality nuclear genome for Sarcoptes scabiei-A critical resource for a neglected parasite.</title>
        <authorList>
            <person name="Korhonen P.K."/>
            <person name="Gasser R.B."/>
            <person name="Ma G."/>
            <person name="Wang T."/>
            <person name="Stroehlein A.J."/>
            <person name="Young N.D."/>
            <person name="Ang C.S."/>
            <person name="Fernando D.D."/>
            <person name="Lu H.C."/>
            <person name="Taylor S."/>
            <person name="Reynolds S.L."/>
            <person name="Mofiz E."/>
            <person name="Najaraj S.H."/>
            <person name="Gowda H."/>
            <person name="Madugundu A."/>
            <person name="Renuse S."/>
            <person name="Holt D."/>
            <person name="Pandey A."/>
            <person name="Papenfuss A.T."/>
            <person name="Fischer K."/>
        </authorList>
    </citation>
    <scope>NUCLEOTIDE SEQUENCE [LARGE SCALE GENOMIC DNA]</scope>
</reference>
<proteinExistence type="predicted"/>
<dbReference type="AlphaFoldDB" id="A0A834RCA5"/>
<dbReference type="OrthoDB" id="4321958at2759"/>
<dbReference type="EMBL" id="WVUK01000055">
    <property type="protein sequence ID" value="KAF7493805.1"/>
    <property type="molecule type" value="Genomic_DNA"/>
</dbReference>
<evidence type="ECO:0000313" key="3">
    <source>
        <dbReference type="Proteomes" id="UP000070412"/>
    </source>
</evidence>